<name>A0ACD3A6P7_9AGAR</name>
<reference evidence="1 2" key="1">
    <citation type="journal article" date="2019" name="Nat. Ecol. Evol.">
        <title>Megaphylogeny resolves global patterns of mushroom evolution.</title>
        <authorList>
            <person name="Varga T."/>
            <person name="Krizsan K."/>
            <person name="Foldi C."/>
            <person name="Dima B."/>
            <person name="Sanchez-Garcia M."/>
            <person name="Sanchez-Ramirez S."/>
            <person name="Szollosi G.J."/>
            <person name="Szarkandi J.G."/>
            <person name="Papp V."/>
            <person name="Albert L."/>
            <person name="Andreopoulos W."/>
            <person name="Angelini C."/>
            <person name="Antonin V."/>
            <person name="Barry K.W."/>
            <person name="Bougher N.L."/>
            <person name="Buchanan P."/>
            <person name="Buyck B."/>
            <person name="Bense V."/>
            <person name="Catcheside P."/>
            <person name="Chovatia M."/>
            <person name="Cooper J."/>
            <person name="Damon W."/>
            <person name="Desjardin D."/>
            <person name="Finy P."/>
            <person name="Geml J."/>
            <person name="Haridas S."/>
            <person name="Hughes K."/>
            <person name="Justo A."/>
            <person name="Karasinski D."/>
            <person name="Kautmanova I."/>
            <person name="Kiss B."/>
            <person name="Kocsube S."/>
            <person name="Kotiranta H."/>
            <person name="LaButti K.M."/>
            <person name="Lechner B.E."/>
            <person name="Liimatainen K."/>
            <person name="Lipzen A."/>
            <person name="Lukacs Z."/>
            <person name="Mihaltcheva S."/>
            <person name="Morgado L.N."/>
            <person name="Niskanen T."/>
            <person name="Noordeloos M.E."/>
            <person name="Ohm R.A."/>
            <person name="Ortiz-Santana B."/>
            <person name="Ovrebo C."/>
            <person name="Racz N."/>
            <person name="Riley R."/>
            <person name="Savchenko A."/>
            <person name="Shiryaev A."/>
            <person name="Soop K."/>
            <person name="Spirin V."/>
            <person name="Szebenyi C."/>
            <person name="Tomsovsky M."/>
            <person name="Tulloss R.E."/>
            <person name="Uehling J."/>
            <person name="Grigoriev I.V."/>
            <person name="Vagvolgyi C."/>
            <person name="Papp T."/>
            <person name="Martin F.M."/>
            <person name="Miettinen O."/>
            <person name="Hibbett D.S."/>
            <person name="Nagy L.G."/>
        </authorList>
    </citation>
    <scope>NUCLEOTIDE SEQUENCE [LARGE SCALE GENOMIC DNA]</scope>
    <source>
        <strain evidence="1 2">NL-1719</strain>
    </source>
</reference>
<evidence type="ECO:0000313" key="2">
    <source>
        <dbReference type="Proteomes" id="UP000308600"/>
    </source>
</evidence>
<organism evidence="1 2">
    <name type="scientific">Pluteus cervinus</name>
    <dbReference type="NCBI Taxonomy" id="181527"/>
    <lineage>
        <taxon>Eukaryota</taxon>
        <taxon>Fungi</taxon>
        <taxon>Dikarya</taxon>
        <taxon>Basidiomycota</taxon>
        <taxon>Agaricomycotina</taxon>
        <taxon>Agaricomycetes</taxon>
        <taxon>Agaricomycetidae</taxon>
        <taxon>Agaricales</taxon>
        <taxon>Pluteineae</taxon>
        <taxon>Pluteaceae</taxon>
        <taxon>Pluteus</taxon>
    </lineage>
</organism>
<keyword evidence="2" id="KW-1185">Reference proteome</keyword>
<sequence length="141" mass="14859">MRFSIAFASLLAVVPIALAAPAVDVPFTLIEVGASNSTSDAEGIIEARQVNPTMLFYAGTGCASGGYRYSLVDRPFGVCQSQIPPSYLSFKIDNPSGSYLPYTVWVGTCAAPIQVPHTNTCYNINPAGTGWLRQSTGGGTF</sequence>
<proteinExistence type="predicted"/>
<dbReference type="Proteomes" id="UP000308600">
    <property type="component" value="Unassembled WGS sequence"/>
</dbReference>
<gene>
    <name evidence="1" type="ORF">BDN72DRAFT_849595</name>
</gene>
<accession>A0ACD3A6P7</accession>
<dbReference type="EMBL" id="ML208653">
    <property type="protein sequence ID" value="TFK61518.1"/>
    <property type="molecule type" value="Genomic_DNA"/>
</dbReference>
<protein>
    <submittedName>
        <fullName evidence="1">Uncharacterized protein</fullName>
    </submittedName>
</protein>
<evidence type="ECO:0000313" key="1">
    <source>
        <dbReference type="EMBL" id="TFK61518.1"/>
    </source>
</evidence>